<evidence type="ECO:0000256" key="1">
    <source>
        <dbReference type="SAM" id="SignalP"/>
    </source>
</evidence>
<dbReference type="EMBL" id="HAHI01000030">
    <property type="protein sequence ID" value="SNX32949.1"/>
    <property type="molecule type" value="Transcribed_RNA"/>
</dbReference>
<dbReference type="AlphaFoldDB" id="A0A4Q8KAK7"/>
<reference evidence="2" key="2">
    <citation type="submission" date="2019-05" db="EMBL/GenBank/DDBJ databases">
        <title>Unravelling the molecular evolution of spider venoms.</title>
        <authorList>
            <person name="Pineda S."/>
        </authorList>
    </citation>
    <scope>NUCLEOTIDE SEQUENCE</scope>
</reference>
<proteinExistence type="predicted"/>
<feature type="chain" id="PRO_5033829474" evidence="1">
    <location>
        <begin position="21"/>
        <end position="66"/>
    </location>
</feature>
<organism evidence="2">
    <name type="scientific">Heteropoda jugulans</name>
    <dbReference type="NCBI Taxonomy" id="1358901"/>
    <lineage>
        <taxon>Eukaryota</taxon>
        <taxon>Metazoa</taxon>
        <taxon>Ecdysozoa</taxon>
        <taxon>Arthropoda</taxon>
        <taxon>Chelicerata</taxon>
        <taxon>Arachnida</taxon>
        <taxon>Araneae</taxon>
        <taxon>Araneomorphae</taxon>
        <taxon>Entelegynae</taxon>
        <taxon>Dionycha</taxon>
        <taxon>Sparassidae</taxon>
        <taxon>Heteropoda</taxon>
    </lineage>
</organism>
<keyword evidence="1" id="KW-0732">Signal</keyword>
<evidence type="ECO:0000313" key="2">
    <source>
        <dbReference type="EMBL" id="SNX36886.1"/>
    </source>
</evidence>
<dbReference type="EMBL" id="HAHI01000528">
    <property type="protein sequence ID" value="SNX36886.1"/>
    <property type="molecule type" value="Transcribed_RNA"/>
</dbReference>
<feature type="signal peptide" evidence="1">
    <location>
        <begin position="1"/>
        <end position="20"/>
    </location>
</feature>
<sequence length="66" mass="7266">MKFTVLITLLVVVFSAVVLAEDSIEQAAMDIVVARSDDCGGQWGMCEEHEDCCANFMCYLGTCVQR</sequence>
<reference evidence="2" key="1">
    <citation type="submission" date="2017-05" db="EMBL/GenBank/DDBJ databases">
        <authorList>
            <person name="QRISCLOUD D."/>
        </authorList>
    </citation>
    <scope>NUCLEOTIDE SEQUENCE</scope>
</reference>
<name>A0A4Q8KAK7_9ARAC</name>
<protein>
    <submittedName>
        <fullName evidence="2">U26-Sparatoxin-Hju1a_1</fullName>
    </submittedName>
</protein>
<accession>A0A4Q8KAK7</accession>